<feature type="signal peptide" evidence="1">
    <location>
        <begin position="1"/>
        <end position="19"/>
    </location>
</feature>
<evidence type="ECO:0000259" key="2">
    <source>
        <dbReference type="Pfam" id="PF03372"/>
    </source>
</evidence>
<accession>A0ABM1A4Z1</accession>
<dbReference type="Gene3D" id="3.60.10.10">
    <property type="entry name" value="Endonuclease/exonuclease/phosphatase"/>
    <property type="match status" value="1"/>
</dbReference>
<feature type="chain" id="PRO_5045900078" evidence="1">
    <location>
        <begin position="20"/>
        <end position="499"/>
    </location>
</feature>
<keyword evidence="1" id="KW-0732">Signal</keyword>
<evidence type="ECO:0000313" key="3">
    <source>
        <dbReference type="Proteomes" id="UP000694888"/>
    </source>
</evidence>
<dbReference type="RefSeq" id="XP_012940931.1">
    <property type="nucleotide sequence ID" value="XM_013085477.2"/>
</dbReference>
<dbReference type="Proteomes" id="UP000694888">
    <property type="component" value="Unplaced"/>
</dbReference>
<gene>
    <name evidence="4" type="primary">LOC106012455</name>
</gene>
<evidence type="ECO:0000313" key="4">
    <source>
        <dbReference type="RefSeq" id="XP_012940931.1"/>
    </source>
</evidence>
<dbReference type="PANTHER" id="PTHR46670:SF3">
    <property type="entry name" value="ENDONUCLEASE_EXONUCLEASE_PHOSPHATASE DOMAIN-CONTAINING PROTEIN"/>
    <property type="match status" value="1"/>
</dbReference>
<sequence length="499" mass="56309">MELVILTLALLNYFGHVYSFVVNSRSYHHVRVFPVLHPCALNQTGKTTKYTKDQLLNVNNPSLSVPSNVLTSLAQLGVRNSCVCQSKVVKSDKRGTRGGTRKQRKIMVCQGIPRDTVSKNRTTTTVNKKNLIQIDTRNVFQHNCPNLRIGCINTQSCCNKTNIVRDVIEEMNIDLLCITETWLRTEGDESIIADLLPPGFELKSFSRGSRGGGIAFIHRRGLPVKFICGGPSYRTFQSATAFIRSEQLTFRVTCIYRPPPNKKNKFTSKEFFIEFQDLLFQLEQAASPFYIIGDFNFHFDVPSVPDTKRLVSILDDHNLQQLIKEPTHRSGHILDLLITNTADQHVLKHQVLDKAISDHSLLIANINISKPKHVRRSILSRNTRTIDTQALRDDVSKTLTSLSSLDADTFHDTLKAAIDQHAPKGIISSSVKQIRLTSLSRIRTIRMETVRQRCCRVLSRGAAPSQLRFRTTRKCSVTKPLASPSPCLSQARTWSSRFV</sequence>
<reference evidence="4" key="1">
    <citation type="submission" date="2025-08" db="UniProtKB">
        <authorList>
            <consortium name="RefSeq"/>
        </authorList>
    </citation>
    <scope>IDENTIFICATION</scope>
</reference>
<dbReference type="Pfam" id="PF03372">
    <property type="entry name" value="Exo_endo_phos"/>
    <property type="match status" value="1"/>
</dbReference>
<evidence type="ECO:0000256" key="1">
    <source>
        <dbReference type="SAM" id="SignalP"/>
    </source>
</evidence>
<keyword evidence="3" id="KW-1185">Reference proteome</keyword>
<dbReference type="InterPro" id="IPR005135">
    <property type="entry name" value="Endo/exonuclease/phosphatase"/>
</dbReference>
<dbReference type="PANTHER" id="PTHR46670">
    <property type="entry name" value="ENDO/EXONUCLEASE/PHOSPHATASE DOMAIN-CONTAINING PROTEIN"/>
    <property type="match status" value="1"/>
</dbReference>
<organism evidence="3 4">
    <name type="scientific">Aplysia californica</name>
    <name type="common">California sea hare</name>
    <dbReference type="NCBI Taxonomy" id="6500"/>
    <lineage>
        <taxon>Eukaryota</taxon>
        <taxon>Metazoa</taxon>
        <taxon>Spiralia</taxon>
        <taxon>Lophotrochozoa</taxon>
        <taxon>Mollusca</taxon>
        <taxon>Gastropoda</taxon>
        <taxon>Heterobranchia</taxon>
        <taxon>Euthyneura</taxon>
        <taxon>Tectipleura</taxon>
        <taxon>Aplysiida</taxon>
        <taxon>Aplysioidea</taxon>
        <taxon>Aplysiidae</taxon>
        <taxon>Aplysia</taxon>
    </lineage>
</organism>
<name>A0ABM1A4Z1_APLCA</name>
<dbReference type="SUPFAM" id="SSF56219">
    <property type="entry name" value="DNase I-like"/>
    <property type="match status" value="1"/>
</dbReference>
<dbReference type="InterPro" id="IPR036691">
    <property type="entry name" value="Endo/exonu/phosph_ase_sf"/>
</dbReference>
<proteinExistence type="predicted"/>
<protein>
    <submittedName>
        <fullName evidence="4">Uncharacterized protein LOC106012455</fullName>
    </submittedName>
</protein>
<dbReference type="GeneID" id="106012455"/>
<feature type="domain" description="Endonuclease/exonuclease/phosphatase" evidence="2">
    <location>
        <begin position="153"/>
        <end position="359"/>
    </location>
</feature>